<name>A0A5D0R1C1_9FLAO</name>
<accession>A0A5D0R1C1</accession>
<evidence type="ECO:0008006" key="3">
    <source>
        <dbReference type="Google" id="ProtNLM"/>
    </source>
</evidence>
<dbReference type="AlphaFoldDB" id="A0A5D0R1C1"/>
<dbReference type="Proteomes" id="UP000324358">
    <property type="component" value="Unassembled WGS sequence"/>
</dbReference>
<keyword evidence="2" id="KW-1185">Reference proteome</keyword>
<dbReference type="PROSITE" id="PS51257">
    <property type="entry name" value="PROKAR_LIPOPROTEIN"/>
    <property type="match status" value="1"/>
</dbReference>
<sequence length="202" mass="23601">MRYLIISCCFLIVSCGSYSKKNQLTEQEVKKQFITNPYFSDANQDYVYKASIQVYDNSFGGLLIIKKIEDSNHRIVFTTEMGAKLFDFSITETDFKVNYILDELNKKLLINLLKTDFKALVQEQNLVSKSFIKDTIQIYQTAILGKKHFYFVSENLDQIIRTGYRKEKVHFLFTDISNNIANQITIKHHNIKLEINLKSINQ</sequence>
<dbReference type="RefSeq" id="WP_066247447.1">
    <property type="nucleotide sequence ID" value="NZ_VSKL01000001.1"/>
</dbReference>
<organism evidence="1 2">
    <name type="scientific">Bizionia algoritergicola</name>
    <dbReference type="NCBI Taxonomy" id="291187"/>
    <lineage>
        <taxon>Bacteria</taxon>
        <taxon>Pseudomonadati</taxon>
        <taxon>Bacteroidota</taxon>
        <taxon>Flavobacteriia</taxon>
        <taxon>Flavobacteriales</taxon>
        <taxon>Flavobacteriaceae</taxon>
        <taxon>Bizionia</taxon>
    </lineage>
</organism>
<proteinExistence type="predicted"/>
<gene>
    <name evidence="1" type="ORF">ES675_03945</name>
</gene>
<dbReference type="EMBL" id="VSKL01000001">
    <property type="protein sequence ID" value="TYB75287.1"/>
    <property type="molecule type" value="Genomic_DNA"/>
</dbReference>
<evidence type="ECO:0000313" key="2">
    <source>
        <dbReference type="Proteomes" id="UP000324358"/>
    </source>
</evidence>
<protein>
    <recommendedName>
        <fullName evidence="3">DUF4292 domain-containing protein</fullName>
    </recommendedName>
</protein>
<dbReference type="OrthoDB" id="1043955at2"/>
<reference evidence="1 2" key="1">
    <citation type="submission" date="2019-08" db="EMBL/GenBank/DDBJ databases">
        <title>Genomes of Antarctic Bizionia species.</title>
        <authorList>
            <person name="Bowman J.P."/>
        </authorList>
    </citation>
    <scope>NUCLEOTIDE SEQUENCE [LARGE SCALE GENOMIC DNA]</scope>
    <source>
        <strain evidence="1 2">APA-1</strain>
    </source>
</reference>
<comment type="caution">
    <text evidence="1">The sequence shown here is derived from an EMBL/GenBank/DDBJ whole genome shotgun (WGS) entry which is preliminary data.</text>
</comment>
<evidence type="ECO:0000313" key="1">
    <source>
        <dbReference type="EMBL" id="TYB75287.1"/>
    </source>
</evidence>